<keyword evidence="3" id="KW-0479">Metal-binding</keyword>
<dbReference type="InterPro" id="IPR051831">
    <property type="entry name" value="Bromodomain_contain_prot"/>
</dbReference>
<evidence type="ECO:0000256" key="4">
    <source>
        <dbReference type="SAM" id="MobiDB-lite"/>
    </source>
</evidence>
<dbReference type="SUPFAM" id="SSF57716">
    <property type="entry name" value="Glucocorticoid receptor-like (DNA-binding domain)"/>
    <property type="match status" value="1"/>
</dbReference>
<evidence type="ECO:0000313" key="7">
    <source>
        <dbReference type="EMBL" id="KAK4524232.1"/>
    </source>
</evidence>
<keyword evidence="3" id="KW-0862">Zinc</keyword>
<dbReference type="CDD" id="cd04369">
    <property type="entry name" value="Bromodomain"/>
    <property type="match status" value="1"/>
</dbReference>
<evidence type="ECO:0000259" key="5">
    <source>
        <dbReference type="PROSITE" id="PS50014"/>
    </source>
</evidence>
<dbReference type="Gene3D" id="1.20.920.10">
    <property type="entry name" value="Bromodomain-like"/>
    <property type="match status" value="1"/>
</dbReference>
<feature type="region of interest" description="Disordered" evidence="4">
    <location>
        <begin position="1"/>
        <end position="26"/>
    </location>
</feature>
<sequence length="527" mass="59212">MAPRLDKATSEKPTTHKKHSSLRDKPLKETVKNKGLEIVKRIQKKDSLHFFAQPVDTTIVTDYLEVIKHPMDLGTVQANLEAYCYATFEELWQDIDLIWKNCFTYNGPHTQVHQCALRLRKFSKRVFADLCIFLRKNGLEAEARALHAAIRRSYRSSASKRVDNTGALNCHFVSQPQIDTVQGHSVNESTQPEKDFYTRLEKLANSYLCGSEEAPSSVSDVERKASQKLLKKECIYILPEPDCIHQLPAPSTSTFETFAGKSSIGLRNYKESLEKFTSSSGSALNNFVSELLASPSEGDSKDHAATISCSRADMEGASFTLDKNNYSSLDIIGDRMETLVPYLTDEKLLQDFIHFDVSNIDFSMPYGVTLSELQQLFSLHAEFGVPLNFLSELIIGTKYFAERYLSPKEPQTESWTGVNRQVSSSSRAESSHLCGNTPSQLSSYPEPLRVEERCSSDSPTVKAGREVQARAQKLESVSGSDAYCMNCGTVKSPGWRAGPSHARRLCNACGLFWAKHKQLRPKEKWFR</sequence>
<evidence type="ECO:0000259" key="6">
    <source>
        <dbReference type="PROSITE" id="PS50114"/>
    </source>
</evidence>
<dbReference type="Pfam" id="PF00439">
    <property type="entry name" value="Bromodomain"/>
    <property type="match status" value="1"/>
</dbReference>
<dbReference type="InterPro" id="IPR013088">
    <property type="entry name" value="Znf_NHR/GATA"/>
</dbReference>
<dbReference type="InterPro" id="IPR036427">
    <property type="entry name" value="Bromodomain-like_sf"/>
</dbReference>
<reference evidence="7 8" key="1">
    <citation type="submission" date="2022-07" db="EMBL/GenBank/DDBJ databases">
        <title>Genome-wide signatures of adaptation to extreme environments.</title>
        <authorList>
            <person name="Cho C.H."/>
            <person name="Yoon H.S."/>
        </authorList>
    </citation>
    <scope>NUCLEOTIDE SEQUENCE [LARGE SCALE GENOMIC DNA]</scope>
    <source>
        <strain evidence="7 8">108.79 E11</strain>
    </source>
</reference>
<dbReference type="Proteomes" id="UP001300502">
    <property type="component" value="Unassembled WGS sequence"/>
</dbReference>
<evidence type="ECO:0000256" key="1">
    <source>
        <dbReference type="ARBA" id="ARBA00023117"/>
    </source>
</evidence>
<keyword evidence="3" id="KW-0863">Zinc-finger</keyword>
<dbReference type="PROSITE" id="PS50114">
    <property type="entry name" value="GATA_ZN_FINGER_2"/>
    <property type="match status" value="1"/>
</dbReference>
<gene>
    <name evidence="7" type="ORF">GAYE_SCF02G2131</name>
</gene>
<feature type="domain" description="GATA-type" evidence="6">
    <location>
        <begin position="478"/>
        <end position="521"/>
    </location>
</feature>
<dbReference type="SUPFAM" id="SSF47370">
    <property type="entry name" value="Bromodomain"/>
    <property type="match status" value="1"/>
</dbReference>
<dbReference type="InterPro" id="IPR018359">
    <property type="entry name" value="Bromodomain_CS"/>
</dbReference>
<dbReference type="InterPro" id="IPR001487">
    <property type="entry name" value="Bromodomain"/>
</dbReference>
<dbReference type="CDD" id="cd00202">
    <property type="entry name" value="ZnF_GATA"/>
    <property type="match status" value="1"/>
</dbReference>
<keyword evidence="8" id="KW-1185">Reference proteome</keyword>
<dbReference type="GO" id="GO:0008270">
    <property type="term" value="F:zinc ion binding"/>
    <property type="evidence" value="ECO:0007669"/>
    <property type="project" value="UniProtKB-KW"/>
</dbReference>
<dbReference type="AlphaFoldDB" id="A0AAV9IA19"/>
<feature type="domain" description="Bromo" evidence="5">
    <location>
        <begin position="43"/>
        <end position="113"/>
    </location>
</feature>
<dbReference type="PANTHER" id="PTHR22881">
    <property type="entry name" value="BROMODOMAIN CONTAINING PROTEIN"/>
    <property type="match status" value="1"/>
</dbReference>
<dbReference type="Pfam" id="PF00320">
    <property type="entry name" value="GATA"/>
    <property type="match status" value="1"/>
</dbReference>
<dbReference type="PROSITE" id="PS00633">
    <property type="entry name" value="BROMODOMAIN_1"/>
    <property type="match status" value="1"/>
</dbReference>
<evidence type="ECO:0000256" key="3">
    <source>
        <dbReference type="PROSITE-ProRule" id="PRU00094"/>
    </source>
</evidence>
<dbReference type="PROSITE" id="PS50014">
    <property type="entry name" value="BROMODOMAIN_2"/>
    <property type="match status" value="1"/>
</dbReference>
<evidence type="ECO:0000256" key="2">
    <source>
        <dbReference type="PROSITE-ProRule" id="PRU00035"/>
    </source>
</evidence>
<dbReference type="PANTHER" id="PTHR22881:SF27">
    <property type="entry name" value="BROMODOMAIN CONTAINING 7_9"/>
    <property type="match status" value="1"/>
</dbReference>
<name>A0AAV9IA19_9RHOD</name>
<dbReference type="InterPro" id="IPR000679">
    <property type="entry name" value="Znf_GATA"/>
</dbReference>
<feature type="compositionally biased region" description="Basic and acidic residues" evidence="4">
    <location>
        <begin position="1"/>
        <end position="14"/>
    </location>
</feature>
<dbReference type="SMART" id="SM00401">
    <property type="entry name" value="ZnF_GATA"/>
    <property type="match status" value="1"/>
</dbReference>
<dbReference type="GO" id="GO:0043565">
    <property type="term" value="F:sequence-specific DNA binding"/>
    <property type="evidence" value="ECO:0007669"/>
    <property type="project" value="InterPro"/>
</dbReference>
<proteinExistence type="predicted"/>
<accession>A0AAV9IA19</accession>
<dbReference type="EMBL" id="JANCYU010000022">
    <property type="protein sequence ID" value="KAK4524232.1"/>
    <property type="molecule type" value="Genomic_DNA"/>
</dbReference>
<evidence type="ECO:0000313" key="8">
    <source>
        <dbReference type="Proteomes" id="UP001300502"/>
    </source>
</evidence>
<keyword evidence="1 2" id="KW-0103">Bromodomain</keyword>
<protein>
    <submittedName>
        <fullName evidence="7">Uncharacterized protein</fullName>
    </submittedName>
</protein>
<organism evidence="7 8">
    <name type="scientific">Galdieria yellowstonensis</name>
    <dbReference type="NCBI Taxonomy" id="3028027"/>
    <lineage>
        <taxon>Eukaryota</taxon>
        <taxon>Rhodophyta</taxon>
        <taxon>Bangiophyceae</taxon>
        <taxon>Galdieriales</taxon>
        <taxon>Galdieriaceae</taxon>
        <taxon>Galdieria</taxon>
    </lineage>
</organism>
<dbReference type="SMART" id="SM00297">
    <property type="entry name" value="BROMO"/>
    <property type="match status" value="1"/>
</dbReference>
<dbReference type="Gene3D" id="3.30.50.10">
    <property type="entry name" value="Erythroid Transcription Factor GATA-1, subunit A"/>
    <property type="match status" value="1"/>
</dbReference>
<comment type="caution">
    <text evidence="7">The sequence shown here is derived from an EMBL/GenBank/DDBJ whole genome shotgun (WGS) entry which is preliminary data.</text>
</comment>
<dbReference type="GO" id="GO:0006355">
    <property type="term" value="P:regulation of DNA-templated transcription"/>
    <property type="evidence" value="ECO:0007669"/>
    <property type="project" value="InterPro"/>
</dbReference>
<dbReference type="PRINTS" id="PR00503">
    <property type="entry name" value="BROMODOMAIN"/>
</dbReference>